<dbReference type="KEGG" id="tpaf:A3L08_01575"/>
<dbReference type="GO" id="GO:0016832">
    <property type="term" value="F:aldehyde-lyase activity"/>
    <property type="evidence" value="ECO:0007669"/>
    <property type="project" value="TreeGrafter"/>
</dbReference>
<dbReference type="AlphaFoldDB" id="A0A218P5R1"/>
<name>A0A218P5R1_9EURY</name>
<gene>
    <name evidence="4" type="ORF">A3L08_01575</name>
</gene>
<dbReference type="GO" id="GO:0005829">
    <property type="term" value="C:cytosol"/>
    <property type="evidence" value="ECO:0007669"/>
    <property type="project" value="TreeGrafter"/>
</dbReference>
<feature type="domain" description="Class II aldolase/adducin N-terminal" evidence="3">
    <location>
        <begin position="7"/>
        <end position="183"/>
    </location>
</feature>
<dbReference type="RefSeq" id="WP_088853372.1">
    <property type="nucleotide sequence ID" value="NZ_CP015102.1"/>
</dbReference>
<dbReference type="GO" id="GO:0046872">
    <property type="term" value="F:metal ion binding"/>
    <property type="evidence" value="ECO:0007669"/>
    <property type="project" value="UniProtKB-KW"/>
</dbReference>
<evidence type="ECO:0000313" key="5">
    <source>
        <dbReference type="Proteomes" id="UP000197418"/>
    </source>
</evidence>
<evidence type="ECO:0000256" key="1">
    <source>
        <dbReference type="ARBA" id="ARBA00022723"/>
    </source>
</evidence>
<dbReference type="Gene3D" id="3.40.225.10">
    <property type="entry name" value="Class II aldolase/adducin N-terminal domain"/>
    <property type="match status" value="1"/>
</dbReference>
<proteinExistence type="predicted"/>
<dbReference type="PANTHER" id="PTHR22789:SF0">
    <property type="entry name" value="3-OXO-TETRONATE 4-PHOSPHATE DECARBOXYLASE-RELATED"/>
    <property type="match status" value="1"/>
</dbReference>
<reference evidence="4 5" key="1">
    <citation type="submission" date="2016-04" db="EMBL/GenBank/DDBJ databases">
        <title>Complete genome sequence of Thermococcus pacificus type strain P4.</title>
        <authorList>
            <person name="Oger P.M."/>
        </authorList>
    </citation>
    <scope>NUCLEOTIDE SEQUENCE [LARGE SCALE GENOMIC DNA]</scope>
    <source>
        <strain evidence="4 5">P-4</strain>
    </source>
</reference>
<dbReference type="GeneID" id="33314920"/>
<protein>
    <submittedName>
        <fullName evidence="4">Fuculose phosphate aldolase</fullName>
    </submittedName>
</protein>
<keyword evidence="2" id="KW-0456">Lyase</keyword>
<dbReference type="EMBL" id="CP015102">
    <property type="protein sequence ID" value="ASJ06107.1"/>
    <property type="molecule type" value="Genomic_DNA"/>
</dbReference>
<evidence type="ECO:0000313" key="4">
    <source>
        <dbReference type="EMBL" id="ASJ06107.1"/>
    </source>
</evidence>
<accession>A0A218P5R1</accession>
<dbReference type="SUPFAM" id="SSF53639">
    <property type="entry name" value="AraD/HMP-PK domain-like"/>
    <property type="match status" value="1"/>
</dbReference>
<dbReference type="OrthoDB" id="18709at2157"/>
<evidence type="ECO:0000259" key="3">
    <source>
        <dbReference type="SMART" id="SM01007"/>
    </source>
</evidence>
<dbReference type="InterPro" id="IPR001303">
    <property type="entry name" value="Aldolase_II/adducin_N"/>
</dbReference>
<keyword evidence="5" id="KW-1185">Reference proteome</keyword>
<dbReference type="NCBIfam" id="NF006208">
    <property type="entry name" value="PRK08333.1"/>
    <property type="match status" value="1"/>
</dbReference>
<evidence type="ECO:0000256" key="2">
    <source>
        <dbReference type="ARBA" id="ARBA00023239"/>
    </source>
</evidence>
<dbReference type="UniPathway" id="UPA00071"/>
<dbReference type="Proteomes" id="UP000197418">
    <property type="component" value="Chromosome"/>
</dbReference>
<dbReference type="InterPro" id="IPR036409">
    <property type="entry name" value="Aldolase_II/adducin_N_sf"/>
</dbReference>
<dbReference type="PANTHER" id="PTHR22789">
    <property type="entry name" value="FUCULOSE PHOSPHATE ALDOLASE"/>
    <property type="match status" value="1"/>
</dbReference>
<dbReference type="SMART" id="SM01007">
    <property type="entry name" value="Aldolase_II"/>
    <property type="match status" value="1"/>
</dbReference>
<dbReference type="InterPro" id="IPR050197">
    <property type="entry name" value="Aldolase_class_II_sugar_metab"/>
</dbReference>
<organism evidence="4 5">
    <name type="scientific">Thermococcus pacificus</name>
    <dbReference type="NCBI Taxonomy" id="71998"/>
    <lineage>
        <taxon>Archaea</taxon>
        <taxon>Methanobacteriati</taxon>
        <taxon>Methanobacteriota</taxon>
        <taxon>Thermococci</taxon>
        <taxon>Thermococcales</taxon>
        <taxon>Thermococcaceae</taxon>
        <taxon>Thermococcus</taxon>
    </lineage>
</organism>
<sequence>MSRVIKAQLVRYSRLAHERGLTAAFGGNLSIRQGNLVFIKATGAVMDDMRAEQVAVIDMSGRQLSGVRPSSEYRLHLAVYRKRPDVRSIAHLHPPYATIAATLLEKAGELPIITPEAEIYLGRIPVAPFRPAGTEELARVVAEVIAGSDAALMAKHGIVTAGRSLREAFYKAELVEESAKLWYLSRKGSSGK</sequence>
<dbReference type="Pfam" id="PF00596">
    <property type="entry name" value="Aldolase_II"/>
    <property type="match status" value="1"/>
</dbReference>
<dbReference type="GO" id="GO:0019323">
    <property type="term" value="P:pentose catabolic process"/>
    <property type="evidence" value="ECO:0007669"/>
    <property type="project" value="TreeGrafter"/>
</dbReference>
<keyword evidence="1" id="KW-0479">Metal-binding</keyword>